<feature type="transmembrane region" description="Helical" evidence="8">
    <location>
        <begin position="406"/>
        <end position="430"/>
    </location>
</feature>
<dbReference type="Gene3D" id="1.20.1530.20">
    <property type="match status" value="1"/>
</dbReference>
<dbReference type="GO" id="GO:1902600">
    <property type="term" value="P:proton transmembrane transport"/>
    <property type="evidence" value="ECO:0007669"/>
    <property type="project" value="InterPro"/>
</dbReference>
<feature type="transmembrane region" description="Helical" evidence="8">
    <location>
        <begin position="317"/>
        <end position="335"/>
    </location>
</feature>
<dbReference type="EMBL" id="LT598653">
    <property type="protein sequence ID" value="SBV33693.1"/>
    <property type="molecule type" value="Genomic_DNA"/>
</dbReference>
<dbReference type="KEGG" id="sphu:SPPYR_2573"/>
<dbReference type="InterPro" id="IPR038770">
    <property type="entry name" value="Na+/solute_symporter_sf"/>
</dbReference>
<feature type="transmembrane region" description="Helical" evidence="8">
    <location>
        <begin position="232"/>
        <end position="250"/>
    </location>
</feature>
<evidence type="ECO:0000256" key="8">
    <source>
        <dbReference type="SAM" id="Phobius"/>
    </source>
</evidence>
<feature type="region of interest" description="Disordered" evidence="7">
    <location>
        <begin position="444"/>
        <end position="466"/>
    </location>
</feature>
<keyword evidence="3 8" id="KW-0812">Transmembrane</keyword>
<feature type="transmembrane region" description="Helical" evidence="8">
    <location>
        <begin position="132"/>
        <end position="155"/>
    </location>
</feature>
<evidence type="ECO:0000256" key="4">
    <source>
        <dbReference type="ARBA" id="ARBA00022989"/>
    </source>
</evidence>
<evidence type="ECO:0000256" key="1">
    <source>
        <dbReference type="ARBA" id="ARBA00004141"/>
    </source>
</evidence>
<evidence type="ECO:0000256" key="6">
    <source>
        <dbReference type="ARBA" id="ARBA00023136"/>
    </source>
</evidence>
<evidence type="ECO:0000256" key="5">
    <source>
        <dbReference type="ARBA" id="ARBA00023065"/>
    </source>
</evidence>
<evidence type="ECO:0000259" key="9">
    <source>
        <dbReference type="Pfam" id="PF00999"/>
    </source>
</evidence>
<comment type="subcellular location">
    <subcellularLocation>
        <location evidence="1">Membrane</location>
        <topology evidence="1">Multi-pass membrane protein</topology>
    </subcellularLocation>
</comment>
<accession>A0A1Y5PUI9</accession>
<feature type="transmembrane region" description="Helical" evidence="8">
    <location>
        <begin position="167"/>
        <end position="187"/>
    </location>
</feature>
<organism evidence="10">
    <name type="scientific">uncultured Sphingopyxis sp</name>
    <dbReference type="NCBI Taxonomy" id="310581"/>
    <lineage>
        <taxon>Bacteria</taxon>
        <taxon>Pseudomonadati</taxon>
        <taxon>Pseudomonadota</taxon>
        <taxon>Alphaproteobacteria</taxon>
        <taxon>Sphingomonadales</taxon>
        <taxon>Sphingomonadaceae</taxon>
        <taxon>Sphingopyxis</taxon>
        <taxon>environmental samples</taxon>
    </lineage>
</organism>
<proteinExistence type="predicted"/>
<feature type="transmembrane region" description="Helical" evidence="8">
    <location>
        <begin position="271"/>
        <end position="287"/>
    </location>
</feature>
<dbReference type="InterPro" id="IPR006153">
    <property type="entry name" value="Cation/H_exchanger_TM"/>
</dbReference>
<keyword evidence="5" id="KW-0406">Ion transport</keyword>
<feature type="transmembrane region" description="Helical" evidence="8">
    <location>
        <begin position="66"/>
        <end position="85"/>
    </location>
</feature>
<dbReference type="AlphaFoldDB" id="A0A1Y5PUI9"/>
<gene>
    <name evidence="10" type="ORF">SPPYR_2573</name>
</gene>
<dbReference type="Pfam" id="PF00999">
    <property type="entry name" value="Na_H_Exchanger"/>
    <property type="match status" value="1"/>
</dbReference>
<evidence type="ECO:0000256" key="3">
    <source>
        <dbReference type="ARBA" id="ARBA00022692"/>
    </source>
</evidence>
<feature type="transmembrane region" description="Helical" evidence="8">
    <location>
        <begin position="35"/>
        <end position="54"/>
    </location>
</feature>
<feature type="transmembrane region" description="Helical" evidence="8">
    <location>
        <begin position="382"/>
        <end position="400"/>
    </location>
</feature>
<feature type="transmembrane region" description="Helical" evidence="8">
    <location>
        <begin position="100"/>
        <end position="120"/>
    </location>
</feature>
<dbReference type="GO" id="GO:0015297">
    <property type="term" value="F:antiporter activity"/>
    <property type="evidence" value="ECO:0007669"/>
    <property type="project" value="InterPro"/>
</dbReference>
<sequence length="466" mass="49048">MVLNMFDELLGAIGDVLGAHGPAVHSAASYTPTDFSIHFFLQIAVILLVCRAVGWAAKKYLGQPQVVGEMIAGVLIGPSLFGLFFPEFQAALFPKETRNILYVCAQVGVGLYMFLVGTTLRLDHFQSKAKSAMGVSAAGIVAPFLFAALITPFLLDVPGLFTEGLSQGGATLFMGACIALTAFPMLARIINERGLADTALGTLSLTAGAFDDAVSWCVLAIVLATFGGGPGIALIAIVGGLSFALFMFFIGRRLLVPLGRIVEERGEMSDTMLSIVLMLFALCAFVMDAAGIHAVFGGFILGACMPRGKLTEEIKRKISPITILLVPVFFTYSGLNTRLDTVNSLTLLALAFGILLVSIAAKFGACWLAARIAGEDNRTAMGIGALMNARGLMELIIINIGLQKGIIGPTLFSMMVLMAIITTVMAGPLFEIVYGRKARETGELGQLGTDGPEAPQGAGQLAVEPA</sequence>
<keyword evidence="6 8" id="KW-0472">Membrane</keyword>
<feature type="transmembrane region" description="Helical" evidence="8">
    <location>
        <begin position="347"/>
        <end position="370"/>
    </location>
</feature>
<evidence type="ECO:0000256" key="2">
    <source>
        <dbReference type="ARBA" id="ARBA00022448"/>
    </source>
</evidence>
<dbReference type="GO" id="GO:0016020">
    <property type="term" value="C:membrane"/>
    <property type="evidence" value="ECO:0007669"/>
    <property type="project" value="UniProtKB-SubCell"/>
</dbReference>
<evidence type="ECO:0000256" key="7">
    <source>
        <dbReference type="SAM" id="MobiDB-lite"/>
    </source>
</evidence>
<dbReference type="PANTHER" id="PTHR32468">
    <property type="entry name" value="CATION/H + ANTIPORTER"/>
    <property type="match status" value="1"/>
</dbReference>
<evidence type="ECO:0000313" key="10">
    <source>
        <dbReference type="EMBL" id="SBV33693.1"/>
    </source>
</evidence>
<feature type="domain" description="Cation/H+ exchanger transmembrane" evidence="9">
    <location>
        <begin position="48"/>
        <end position="431"/>
    </location>
</feature>
<keyword evidence="2" id="KW-0813">Transport</keyword>
<dbReference type="InterPro" id="IPR050794">
    <property type="entry name" value="CPA2_transporter"/>
</dbReference>
<name>A0A1Y5PUI9_9SPHN</name>
<protein>
    <submittedName>
        <fullName evidence="10">Sodium/hydrogen exchanger</fullName>
    </submittedName>
</protein>
<reference evidence="10" key="1">
    <citation type="submission" date="2016-03" db="EMBL/GenBank/DDBJ databases">
        <authorList>
            <person name="Ploux O."/>
        </authorList>
    </citation>
    <scope>NUCLEOTIDE SEQUENCE</scope>
    <source>
        <strain evidence="10">UC10</strain>
    </source>
</reference>
<keyword evidence="4 8" id="KW-1133">Transmembrane helix</keyword>
<dbReference type="PANTHER" id="PTHR32468:SF0">
    <property type="entry name" value="K(+)_H(+) ANTIPORTER 1"/>
    <property type="match status" value="1"/>
</dbReference>